<dbReference type="GO" id="GO:0006508">
    <property type="term" value="P:proteolysis"/>
    <property type="evidence" value="ECO:0007669"/>
    <property type="project" value="InterPro"/>
</dbReference>
<comment type="caution">
    <text evidence="6">The sequence shown here is derived from an EMBL/GenBank/DDBJ whole genome shotgun (WGS) entry which is preliminary data.</text>
</comment>
<proteinExistence type="predicted"/>
<keyword evidence="2" id="KW-0964">Secreted</keyword>
<evidence type="ECO:0000256" key="2">
    <source>
        <dbReference type="ARBA" id="ARBA00022525"/>
    </source>
</evidence>
<evidence type="ECO:0000259" key="5">
    <source>
        <dbReference type="Pfam" id="PF04389"/>
    </source>
</evidence>
<gene>
    <name evidence="6" type="ORF">C7435_0655</name>
</gene>
<dbReference type="Gene3D" id="3.40.630.10">
    <property type="entry name" value="Zn peptidases"/>
    <property type="match status" value="1"/>
</dbReference>
<dbReference type="Proteomes" id="UP000273675">
    <property type="component" value="Unassembled WGS sequence"/>
</dbReference>
<sequence length="456" mass="49596">MKFVTAASMAILLATPAMAQQHAPPSEVLAVHDHVAAVSADRIEADIRTLAEFGTRHTLSETESETRGIGAARRWIFDEFERISADCGGCLEVMYVSDTISGERRIPEPVEVVSVIAIQRGRIDPDRYVMMSGDIDSRVTDPLDGTSDSPGANDNASGMAGVIEAARVLSQHEFDGSIIYAGLSGEEQGLFGGQIVAAHAIENGWRIKGVLNNDMIGNIAGINGVINNTTARVFSEGTRAVETPEEARIRRFTGGEVDSPSRNLARFVDRTADQYIPNLDVMMVYRLDRFGRGGHHRPFNAVGYPGVRIMETNEHYDRQHQDLRSEDGRPYGDTIDGVDFDHAARLTALNIAVMAQMAGAPPFPSNVTVEGAVQPSTTLSWNMADGPEAANLAGYRVYWRLTDQPQWQWSRFVGLTDTFTLENVVIDNYYFGVSAVALDGSETPVVFPGPAGSFGN</sequence>
<evidence type="ECO:0000313" key="6">
    <source>
        <dbReference type="EMBL" id="RKR02716.1"/>
    </source>
</evidence>
<feature type="signal peptide" evidence="4">
    <location>
        <begin position="1"/>
        <end position="19"/>
    </location>
</feature>
<evidence type="ECO:0000313" key="7">
    <source>
        <dbReference type="Proteomes" id="UP000273675"/>
    </source>
</evidence>
<dbReference type="GO" id="GO:0004180">
    <property type="term" value="F:carboxypeptidase activity"/>
    <property type="evidence" value="ECO:0007669"/>
    <property type="project" value="UniProtKB-KW"/>
</dbReference>
<dbReference type="AlphaFoldDB" id="A0A495DLW6"/>
<name>A0A495DLW6_9PROT</name>
<reference evidence="6 7" key="1">
    <citation type="submission" date="2018-10" db="EMBL/GenBank/DDBJ databases">
        <title>Genomic Encyclopedia of Type Strains, Phase IV (KMG-IV): sequencing the most valuable type-strain genomes for metagenomic binning, comparative biology and taxonomic classification.</title>
        <authorList>
            <person name="Goeker M."/>
        </authorList>
    </citation>
    <scope>NUCLEOTIDE SEQUENCE [LARGE SCALE GENOMIC DNA]</scope>
    <source>
        <strain evidence="6 7">DSM 4734</strain>
    </source>
</reference>
<dbReference type="InterPro" id="IPR003961">
    <property type="entry name" value="FN3_dom"/>
</dbReference>
<evidence type="ECO:0000256" key="1">
    <source>
        <dbReference type="ARBA" id="ARBA00004613"/>
    </source>
</evidence>
<keyword evidence="4" id="KW-0732">Signal</keyword>
<evidence type="ECO:0000256" key="3">
    <source>
        <dbReference type="ARBA" id="ARBA00023049"/>
    </source>
</evidence>
<feature type="domain" description="Peptidase M28" evidence="5">
    <location>
        <begin position="115"/>
        <end position="225"/>
    </location>
</feature>
<feature type="chain" id="PRO_5019731670" evidence="4">
    <location>
        <begin position="20"/>
        <end position="456"/>
    </location>
</feature>
<dbReference type="EMBL" id="RBIM01000002">
    <property type="protein sequence ID" value="RKR02716.1"/>
    <property type="molecule type" value="Genomic_DNA"/>
</dbReference>
<protein>
    <submittedName>
        <fullName evidence="6">Zn-dependent M28 family amino/carboxypeptidase</fullName>
    </submittedName>
</protein>
<dbReference type="InterPro" id="IPR013783">
    <property type="entry name" value="Ig-like_fold"/>
</dbReference>
<dbReference type="Gene3D" id="2.60.40.10">
    <property type="entry name" value="Immunoglobulins"/>
    <property type="match status" value="1"/>
</dbReference>
<evidence type="ECO:0000256" key="4">
    <source>
        <dbReference type="SAM" id="SignalP"/>
    </source>
</evidence>
<dbReference type="InterPro" id="IPR036116">
    <property type="entry name" value="FN3_sf"/>
</dbReference>
<comment type="subcellular location">
    <subcellularLocation>
        <location evidence="1">Secreted</location>
    </subcellularLocation>
</comment>
<dbReference type="RefSeq" id="WP_121210033.1">
    <property type="nucleotide sequence ID" value="NZ_RBIM01000002.1"/>
</dbReference>
<dbReference type="PANTHER" id="PTHR12147:SF26">
    <property type="entry name" value="PEPTIDASE M28 DOMAIN-CONTAINING PROTEIN"/>
    <property type="match status" value="1"/>
</dbReference>
<keyword evidence="3" id="KW-0482">Metalloprotease</keyword>
<keyword evidence="3" id="KW-0378">Hydrolase</keyword>
<accession>A0A495DLW6</accession>
<dbReference type="InterPro" id="IPR007484">
    <property type="entry name" value="Peptidase_M28"/>
</dbReference>
<dbReference type="PANTHER" id="PTHR12147">
    <property type="entry name" value="METALLOPEPTIDASE M28 FAMILY MEMBER"/>
    <property type="match status" value="1"/>
</dbReference>
<dbReference type="Pfam" id="PF04389">
    <property type="entry name" value="Peptidase_M28"/>
    <property type="match status" value="1"/>
</dbReference>
<dbReference type="SUPFAM" id="SSF53187">
    <property type="entry name" value="Zn-dependent exopeptidases"/>
    <property type="match status" value="1"/>
</dbReference>
<dbReference type="InterPro" id="IPR045175">
    <property type="entry name" value="M28_fam"/>
</dbReference>
<dbReference type="CDD" id="cd00063">
    <property type="entry name" value="FN3"/>
    <property type="match status" value="1"/>
</dbReference>
<organism evidence="6 7">
    <name type="scientific">Maricaulis maris</name>
    <dbReference type="NCBI Taxonomy" id="74318"/>
    <lineage>
        <taxon>Bacteria</taxon>
        <taxon>Pseudomonadati</taxon>
        <taxon>Pseudomonadota</taxon>
        <taxon>Alphaproteobacteria</taxon>
        <taxon>Maricaulales</taxon>
        <taxon>Maricaulaceae</taxon>
        <taxon>Maricaulis</taxon>
    </lineage>
</organism>
<keyword evidence="6" id="KW-0121">Carboxypeptidase</keyword>
<keyword evidence="3" id="KW-0645">Protease</keyword>
<dbReference type="GO" id="GO:0005576">
    <property type="term" value="C:extracellular region"/>
    <property type="evidence" value="ECO:0007669"/>
    <property type="project" value="UniProtKB-SubCell"/>
</dbReference>
<dbReference type="OrthoDB" id="9787436at2"/>
<dbReference type="SUPFAM" id="SSF49265">
    <property type="entry name" value="Fibronectin type III"/>
    <property type="match status" value="1"/>
</dbReference>
<dbReference type="GO" id="GO:0008235">
    <property type="term" value="F:metalloexopeptidase activity"/>
    <property type="evidence" value="ECO:0007669"/>
    <property type="project" value="InterPro"/>
</dbReference>